<dbReference type="EMBL" id="MHOL01000019">
    <property type="protein sequence ID" value="OGZ62546.1"/>
    <property type="molecule type" value="Genomic_DNA"/>
</dbReference>
<evidence type="ECO:0000313" key="2">
    <source>
        <dbReference type="EMBL" id="OGZ62546.1"/>
    </source>
</evidence>
<dbReference type="SUPFAM" id="SSF160350">
    <property type="entry name" value="Rnp2-like"/>
    <property type="match status" value="1"/>
</dbReference>
<evidence type="ECO:0000313" key="3">
    <source>
        <dbReference type="Proteomes" id="UP000178991"/>
    </source>
</evidence>
<organism evidence="2 3">
    <name type="scientific">Candidatus Staskawiczbacteria bacterium RIFCSPHIGHO2_01_FULL_34_27</name>
    <dbReference type="NCBI Taxonomy" id="1802199"/>
    <lineage>
        <taxon>Bacteria</taxon>
        <taxon>Candidatus Staskawicziibacteriota</taxon>
    </lineage>
</organism>
<dbReference type="GO" id="GO:1902555">
    <property type="term" value="C:endoribonuclease complex"/>
    <property type="evidence" value="ECO:0007669"/>
    <property type="project" value="UniProtKB-ARBA"/>
</dbReference>
<sequence length="93" mass="10501">MALKSLKPSMREKKRYLLLKGNNLNEDVEKTILDFIGILGMSKAGFKWIKRGKNSAIISVNREMMNEVRASFSASKNDIVVEKVSGSLKKLKK</sequence>
<dbReference type="Gene3D" id="3.30.70.3250">
    <property type="entry name" value="Ribonuclease P, Pop5 subunit"/>
    <property type="match status" value="1"/>
</dbReference>
<proteinExistence type="predicted"/>
<dbReference type="Proteomes" id="UP000178991">
    <property type="component" value="Unassembled WGS sequence"/>
</dbReference>
<protein>
    <submittedName>
        <fullName evidence="2">Uncharacterized protein</fullName>
    </submittedName>
</protein>
<keyword evidence="1" id="KW-0819">tRNA processing</keyword>
<dbReference type="GO" id="GO:0008033">
    <property type="term" value="P:tRNA processing"/>
    <property type="evidence" value="ECO:0007669"/>
    <property type="project" value="UniProtKB-KW"/>
</dbReference>
<dbReference type="InterPro" id="IPR038085">
    <property type="entry name" value="Rnp2-like_sf"/>
</dbReference>
<dbReference type="GO" id="GO:1990904">
    <property type="term" value="C:ribonucleoprotein complex"/>
    <property type="evidence" value="ECO:0007669"/>
    <property type="project" value="UniProtKB-ARBA"/>
</dbReference>
<comment type="caution">
    <text evidence="2">The sequence shown here is derived from an EMBL/GenBank/DDBJ whole genome shotgun (WGS) entry which is preliminary data.</text>
</comment>
<reference evidence="2 3" key="1">
    <citation type="journal article" date="2016" name="Nat. Commun.">
        <title>Thousands of microbial genomes shed light on interconnected biogeochemical processes in an aquifer system.</title>
        <authorList>
            <person name="Anantharaman K."/>
            <person name="Brown C.T."/>
            <person name="Hug L.A."/>
            <person name="Sharon I."/>
            <person name="Castelle C.J."/>
            <person name="Probst A.J."/>
            <person name="Thomas B.C."/>
            <person name="Singh A."/>
            <person name="Wilkins M.J."/>
            <person name="Karaoz U."/>
            <person name="Brodie E.L."/>
            <person name="Williams K.H."/>
            <person name="Hubbard S.S."/>
            <person name="Banfield J.F."/>
        </authorList>
    </citation>
    <scope>NUCLEOTIDE SEQUENCE [LARGE SCALE GENOMIC DNA]</scope>
</reference>
<gene>
    <name evidence="2" type="ORF">A2639_00480</name>
</gene>
<dbReference type="AlphaFoldDB" id="A0A1G2HJ79"/>
<evidence type="ECO:0000256" key="1">
    <source>
        <dbReference type="ARBA" id="ARBA00022694"/>
    </source>
</evidence>
<name>A0A1G2HJ79_9BACT</name>
<accession>A0A1G2HJ79</accession>